<dbReference type="AlphaFoldDB" id="C3MCB9"/>
<accession>C3MCB9</accession>
<dbReference type="STRING" id="394.NGR_c14250"/>
<protein>
    <submittedName>
        <fullName evidence="1">Uncharacterized protein</fullName>
    </submittedName>
</protein>
<dbReference type="Proteomes" id="UP000001054">
    <property type="component" value="Chromosome"/>
</dbReference>
<dbReference type="HOGENOM" id="CLU_2289398_0_0_5"/>
<proteinExistence type="predicted"/>
<dbReference type="EMBL" id="CP001389">
    <property type="protein sequence ID" value="ACP25198.1"/>
    <property type="molecule type" value="Genomic_DNA"/>
</dbReference>
<gene>
    <name evidence="1" type="ordered locus">NGR_c14250</name>
</gene>
<reference evidence="1 2" key="1">
    <citation type="journal article" date="2009" name="Appl. Environ. Microbiol.">
        <title>Rhizobium sp. strain NGR234 possesses a remarkable number of secretion systems.</title>
        <authorList>
            <person name="Schmeisser C."/>
            <person name="Liesegang H."/>
            <person name="Krysciak D."/>
            <person name="Bakkou N."/>
            <person name="Le Quere A."/>
            <person name="Wollherr A."/>
            <person name="Heinemeyer I."/>
            <person name="Morgenstern B."/>
            <person name="Pommerening-Roeser A."/>
            <person name="Flores M."/>
            <person name="Palacios R."/>
            <person name="Brenner S."/>
            <person name="Gottschalk G."/>
            <person name="Schmitz R.A."/>
            <person name="Broughton W.J."/>
            <person name="Perret X."/>
            <person name="Strittmatter A.W."/>
            <person name="Streit W.R."/>
        </authorList>
    </citation>
    <scope>NUCLEOTIDE SEQUENCE [LARGE SCALE GENOMIC DNA]</scope>
    <source>
        <strain evidence="2">NBRC 101917 / NGR234</strain>
    </source>
</reference>
<evidence type="ECO:0000313" key="2">
    <source>
        <dbReference type="Proteomes" id="UP000001054"/>
    </source>
</evidence>
<evidence type="ECO:0000313" key="1">
    <source>
        <dbReference type="EMBL" id="ACP25198.1"/>
    </source>
</evidence>
<organism evidence="1 2">
    <name type="scientific">Sinorhizobium fredii (strain NBRC 101917 / NGR234)</name>
    <dbReference type="NCBI Taxonomy" id="394"/>
    <lineage>
        <taxon>Bacteria</taxon>
        <taxon>Pseudomonadati</taxon>
        <taxon>Pseudomonadota</taxon>
        <taxon>Alphaproteobacteria</taxon>
        <taxon>Hyphomicrobiales</taxon>
        <taxon>Rhizobiaceae</taxon>
        <taxon>Sinorhizobium/Ensifer group</taxon>
        <taxon>Sinorhizobium</taxon>
    </lineage>
</organism>
<dbReference type="KEGG" id="rhi:NGR_c14250"/>
<name>C3MCB9_SINFN</name>
<sequence>MLPDLEPRPCRVFFWRMAGQWSAQPKLLDSQHFRADAEPERRSTLNCSAIEESCSGCGCSESGWATTYSAAGLTGAQRSLERFELRHVFVLKSTSIQRDMQ</sequence>
<keyword evidence="2" id="KW-1185">Reference proteome</keyword>